<evidence type="ECO:0000256" key="1">
    <source>
        <dbReference type="SAM" id="MobiDB-lite"/>
    </source>
</evidence>
<keyword evidence="3" id="KW-1185">Reference proteome</keyword>
<proteinExistence type="predicted"/>
<evidence type="ECO:0000313" key="2">
    <source>
        <dbReference type="EMBL" id="KAK0741741.1"/>
    </source>
</evidence>
<evidence type="ECO:0000313" key="3">
    <source>
        <dbReference type="Proteomes" id="UP001172159"/>
    </source>
</evidence>
<feature type="compositionally biased region" description="Basic and acidic residues" evidence="1">
    <location>
        <begin position="261"/>
        <end position="278"/>
    </location>
</feature>
<reference evidence="2" key="1">
    <citation type="submission" date="2023-06" db="EMBL/GenBank/DDBJ databases">
        <title>Genome-scale phylogeny and comparative genomics of the fungal order Sordariales.</title>
        <authorList>
            <consortium name="Lawrence Berkeley National Laboratory"/>
            <person name="Hensen N."/>
            <person name="Bonometti L."/>
            <person name="Westerberg I."/>
            <person name="Brannstrom I.O."/>
            <person name="Guillou S."/>
            <person name="Cros-Aarteil S."/>
            <person name="Calhoun S."/>
            <person name="Haridas S."/>
            <person name="Kuo A."/>
            <person name="Mondo S."/>
            <person name="Pangilinan J."/>
            <person name="Riley R."/>
            <person name="Labutti K."/>
            <person name="Andreopoulos B."/>
            <person name="Lipzen A."/>
            <person name="Chen C."/>
            <person name="Yanf M."/>
            <person name="Daum C."/>
            <person name="Ng V."/>
            <person name="Clum A."/>
            <person name="Steindorff A."/>
            <person name="Ohm R."/>
            <person name="Martin F."/>
            <person name="Silar P."/>
            <person name="Natvig D."/>
            <person name="Lalanne C."/>
            <person name="Gautier V."/>
            <person name="Ament-Velasquez S.L."/>
            <person name="Kruys A."/>
            <person name="Hutchinson M.I."/>
            <person name="Powell A.J."/>
            <person name="Barry K."/>
            <person name="Miller A.N."/>
            <person name="Grigoriev I.V."/>
            <person name="Debuchy R."/>
            <person name="Gladieux P."/>
            <person name="Thoren M.H."/>
            <person name="Johannesson H."/>
        </authorList>
    </citation>
    <scope>NUCLEOTIDE SEQUENCE</scope>
    <source>
        <strain evidence="2">CBS 540.89</strain>
    </source>
</reference>
<comment type="caution">
    <text evidence="2">The sequence shown here is derived from an EMBL/GenBank/DDBJ whole genome shotgun (WGS) entry which is preliminary data.</text>
</comment>
<feature type="compositionally biased region" description="Polar residues" evidence="1">
    <location>
        <begin position="163"/>
        <end position="179"/>
    </location>
</feature>
<protein>
    <submittedName>
        <fullName evidence="2">Uncharacterized protein</fullName>
    </submittedName>
</protein>
<feature type="compositionally biased region" description="Polar residues" evidence="1">
    <location>
        <begin position="243"/>
        <end position="255"/>
    </location>
</feature>
<name>A0AA40ELU7_9PEZI</name>
<dbReference type="AlphaFoldDB" id="A0AA40ELU7"/>
<accession>A0AA40ELU7</accession>
<feature type="region of interest" description="Disordered" evidence="1">
    <location>
        <begin position="1"/>
        <end position="24"/>
    </location>
</feature>
<sequence length="292" mass="31434">MASPPTNTAVYDDGEDDHASLFGDGAEIDDTSLFGDDTDVANESTNVQISGVLTLPITSSISSVQLTTSSVLSPTITSTDGRNGVIADQSASSSILNNQHEAATNSTDAPAPLGRPDRVKSAIYLDDFCQNVDGSARMVREREERARQAEEKRTGEMRRQDETQAADTSQPTLQPTAPTENKRKASHPAAKSVNRSKRPRHNEGHRQATTTNTFTPSMTTTNTLTPSMTTPNSFTPYTSAPGMTTSSIASSTPWLQQAALEGEKKKQENQELLAEQKKAAQKARKAVTDHAR</sequence>
<feature type="compositionally biased region" description="Basic and acidic residues" evidence="1">
    <location>
        <begin position="138"/>
        <end position="162"/>
    </location>
</feature>
<gene>
    <name evidence="2" type="ORF">B0T21DRAFT_448559</name>
</gene>
<feature type="compositionally biased region" description="Low complexity" evidence="1">
    <location>
        <begin position="209"/>
        <end position="231"/>
    </location>
</feature>
<dbReference type="EMBL" id="JAUKTV010000003">
    <property type="protein sequence ID" value="KAK0741741.1"/>
    <property type="molecule type" value="Genomic_DNA"/>
</dbReference>
<organism evidence="2 3">
    <name type="scientific">Apiosordaria backusii</name>
    <dbReference type="NCBI Taxonomy" id="314023"/>
    <lineage>
        <taxon>Eukaryota</taxon>
        <taxon>Fungi</taxon>
        <taxon>Dikarya</taxon>
        <taxon>Ascomycota</taxon>
        <taxon>Pezizomycotina</taxon>
        <taxon>Sordariomycetes</taxon>
        <taxon>Sordariomycetidae</taxon>
        <taxon>Sordariales</taxon>
        <taxon>Lasiosphaeriaceae</taxon>
        <taxon>Apiosordaria</taxon>
    </lineage>
</organism>
<dbReference type="Proteomes" id="UP001172159">
    <property type="component" value="Unassembled WGS sequence"/>
</dbReference>
<feature type="region of interest" description="Disordered" evidence="1">
    <location>
        <begin position="243"/>
        <end position="292"/>
    </location>
</feature>
<feature type="region of interest" description="Disordered" evidence="1">
    <location>
        <begin position="136"/>
        <end position="231"/>
    </location>
</feature>